<evidence type="ECO:0000256" key="1">
    <source>
        <dbReference type="ARBA" id="ARBA00022723"/>
    </source>
</evidence>
<reference evidence="6 7" key="1">
    <citation type="journal article" date="2014" name="Genome Biol. Evol.">
        <title>The secreted proteins of Achlya hypogyna and Thraustotheca clavata identify the ancestral oomycete secretome and reveal gene acquisitions by horizontal gene transfer.</title>
        <authorList>
            <person name="Misner I."/>
            <person name="Blouin N."/>
            <person name="Leonard G."/>
            <person name="Richards T.A."/>
            <person name="Lane C.E."/>
        </authorList>
    </citation>
    <scope>NUCLEOTIDE SEQUENCE [LARGE SCALE GENOMIC DNA]</scope>
    <source>
        <strain evidence="6 7">ATCC 34112</strain>
    </source>
</reference>
<dbReference type="Pfam" id="PF01363">
    <property type="entry name" value="FYVE"/>
    <property type="match status" value="1"/>
</dbReference>
<dbReference type="GO" id="GO:0008270">
    <property type="term" value="F:zinc ion binding"/>
    <property type="evidence" value="ECO:0007669"/>
    <property type="project" value="UniProtKB-KW"/>
</dbReference>
<dbReference type="Proteomes" id="UP000243217">
    <property type="component" value="Unassembled WGS sequence"/>
</dbReference>
<protein>
    <recommendedName>
        <fullName evidence="5">FYVE-type domain-containing protein</fullName>
    </recommendedName>
</protein>
<dbReference type="AlphaFoldDB" id="A0A1V9Z730"/>
<sequence>MQVPTFLLPMLSKEEEEAIVAMGATAFTELLKQHVPLSTHKKESMTFHAKTLIAKSSIESIGNFHINAIESSENYCRTFHCLLTSVLYTLIAPSAQHPYQYVAVRWMLLPATLPSTHGFVRGHFYNSGMVTLDERMPKINAYMRLQWKQTHSFPARCLTKSLCKAQLRHFDTLNERLYVHYNILPRKISISGSTWRQPTEEYASPLSNASSACTYCMQQFTLIRRPTLCETCNQILCKKCTRRITKSSKYRVCLTCYVRHEIEGCPRPIYRQPAQVHSPCWSELCHKSL</sequence>
<organism evidence="6 7">
    <name type="scientific">Thraustotheca clavata</name>
    <dbReference type="NCBI Taxonomy" id="74557"/>
    <lineage>
        <taxon>Eukaryota</taxon>
        <taxon>Sar</taxon>
        <taxon>Stramenopiles</taxon>
        <taxon>Oomycota</taxon>
        <taxon>Saprolegniomycetes</taxon>
        <taxon>Saprolegniales</taxon>
        <taxon>Achlyaceae</taxon>
        <taxon>Thraustotheca</taxon>
    </lineage>
</organism>
<dbReference type="Gene3D" id="3.30.40.10">
    <property type="entry name" value="Zinc/RING finger domain, C3HC4 (zinc finger)"/>
    <property type="match status" value="1"/>
</dbReference>
<evidence type="ECO:0000259" key="5">
    <source>
        <dbReference type="PROSITE" id="PS50178"/>
    </source>
</evidence>
<keyword evidence="7" id="KW-1185">Reference proteome</keyword>
<gene>
    <name evidence="6" type="ORF">THRCLA_22281</name>
</gene>
<dbReference type="InterPro" id="IPR011011">
    <property type="entry name" value="Znf_FYVE_PHD"/>
</dbReference>
<evidence type="ECO:0000256" key="3">
    <source>
        <dbReference type="ARBA" id="ARBA00022833"/>
    </source>
</evidence>
<comment type="caution">
    <text evidence="6">The sequence shown here is derived from an EMBL/GenBank/DDBJ whole genome shotgun (WGS) entry which is preliminary data.</text>
</comment>
<name>A0A1V9Z730_9STRA</name>
<evidence type="ECO:0000256" key="4">
    <source>
        <dbReference type="PROSITE-ProRule" id="PRU00091"/>
    </source>
</evidence>
<dbReference type="SUPFAM" id="SSF57903">
    <property type="entry name" value="FYVE/PHD zinc finger"/>
    <property type="match status" value="1"/>
</dbReference>
<dbReference type="EMBL" id="JNBS01002231">
    <property type="protein sequence ID" value="OQR93796.1"/>
    <property type="molecule type" value="Genomic_DNA"/>
</dbReference>
<evidence type="ECO:0000256" key="2">
    <source>
        <dbReference type="ARBA" id="ARBA00022771"/>
    </source>
</evidence>
<evidence type="ECO:0000313" key="6">
    <source>
        <dbReference type="EMBL" id="OQR93796.1"/>
    </source>
</evidence>
<keyword evidence="2 4" id="KW-0863">Zinc-finger</keyword>
<dbReference type="OrthoDB" id="59946at2759"/>
<keyword evidence="3" id="KW-0862">Zinc</keyword>
<proteinExistence type="predicted"/>
<dbReference type="SMART" id="SM00064">
    <property type="entry name" value="FYVE"/>
    <property type="match status" value="1"/>
</dbReference>
<dbReference type="InterPro" id="IPR013083">
    <property type="entry name" value="Znf_RING/FYVE/PHD"/>
</dbReference>
<dbReference type="InterPro" id="IPR000306">
    <property type="entry name" value="Znf_FYVE"/>
</dbReference>
<keyword evidence="1" id="KW-0479">Metal-binding</keyword>
<dbReference type="PROSITE" id="PS50178">
    <property type="entry name" value="ZF_FYVE"/>
    <property type="match status" value="1"/>
</dbReference>
<feature type="domain" description="FYVE-type" evidence="5">
    <location>
        <begin position="207"/>
        <end position="261"/>
    </location>
</feature>
<evidence type="ECO:0000313" key="7">
    <source>
        <dbReference type="Proteomes" id="UP000243217"/>
    </source>
</evidence>
<accession>A0A1V9Z730</accession>
<dbReference type="InterPro" id="IPR017455">
    <property type="entry name" value="Znf_FYVE-rel"/>
</dbReference>